<organism evidence="13 14">
    <name type="scientific">Synoicihabitans lomoniglobus</name>
    <dbReference type="NCBI Taxonomy" id="2909285"/>
    <lineage>
        <taxon>Bacteria</taxon>
        <taxon>Pseudomonadati</taxon>
        <taxon>Verrucomicrobiota</taxon>
        <taxon>Opitutia</taxon>
        <taxon>Opitutales</taxon>
        <taxon>Opitutaceae</taxon>
        <taxon>Synoicihabitans</taxon>
    </lineage>
</organism>
<accession>A0AAF0CS24</accession>
<dbReference type="AlphaFoldDB" id="A0AAF0CS24"/>
<protein>
    <recommendedName>
        <fullName evidence="15">Na+:solute symporter</fullName>
    </recommendedName>
</protein>
<dbReference type="InterPro" id="IPR001734">
    <property type="entry name" value="Na/solute_symporter"/>
</dbReference>
<dbReference type="PROSITE" id="PS50283">
    <property type="entry name" value="NA_SOLUT_SYMP_3"/>
    <property type="match status" value="1"/>
</dbReference>
<feature type="transmembrane region" description="Helical" evidence="12">
    <location>
        <begin position="249"/>
        <end position="268"/>
    </location>
</feature>
<evidence type="ECO:0000256" key="11">
    <source>
        <dbReference type="RuleBase" id="RU362091"/>
    </source>
</evidence>
<evidence type="ECO:0000256" key="1">
    <source>
        <dbReference type="ARBA" id="ARBA00004651"/>
    </source>
</evidence>
<feature type="transmembrane region" description="Helical" evidence="12">
    <location>
        <begin position="171"/>
        <end position="196"/>
    </location>
</feature>
<proteinExistence type="inferred from homology"/>
<evidence type="ECO:0000313" key="13">
    <source>
        <dbReference type="EMBL" id="WED66982.1"/>
    </source>
</evidence>
<feature type="transmembrane region" description="Helical" evidence="12">
    <location>
        <begin position="329"/>
        <end position="352"/>
    </location>
</feature>
<comment type="subcellular location">
    <subcellularLocation>
        <location evidence="1">Cell membrane</location>
        <topology evidence="1">Multi-pass membrane protein</topology>
    </subcellularLocation>
</comment>
<dbReference type="PANTHER" id="PTHR42985:SF40">
    <property type="entry name" value="LD47995P-RELATED"/>
    <property type="match status" value="1"/>
</dbReference>
<dbReference type="KEGG" id="slom:PXH66_08980"/>
<dbReference type="RefSeq" id="WP_330929697.1">
    <property type="nucleotide sequence ID" value="NZ_CP119075.1"/>
</dbReference>
<keyword evidence="10" id="KW-0739">Sodium transport</keyword>
<name>A0AAF0CS24_9BACT</name>
<feature type="transmembrane region" description="Helical" evidence="12">
    <location>
        <begin position="12"/>
        <end position="31"/>
    </location>
</feature>
<dbReference type="GO" id="GO:0006814">
    <property type="term" value="P:sodium ion transport"/>
    <property type="evidence" value="ECO:0007669"/>
    <property type="project" value="UniProtKB-KW"/>
</dbReference>
<evidence type="ECO:0000256" key="9">
    <source>
        <dbReference type="ARBA" id="ARBA00023136"/>
    </source>
</evidence>
<dbReference type="Gene3D" id="1.20.1730.10">
    <property type="entry name" value="Sodium/glucose cotransporter"/>
    <property type="match status" value="1"/>
</dbReference>
<evidence type="ECO:0000256" key="7">
    <source>
        <dbReference type="ARBA" id="ARBA00023053"/>
    </source>
</evidence>
<keyword evidence="9 12" id="KW-0472">Membrane</keyword>
<dbReference type="PANTHER" id="PTHR42985">
    <property type="entry name" value="SODIUM-COUPLED MONOCARBOXYLATE TRANSPORTER"/>
    <property type="match status" value="1"/>
</dbReference>
<dbReference type="GO" id="GO:0005886">
    <property type="term" value="C:plasma membrane"/>
    <property type="evidence" value="ECO:0007669"/>
    <property type="project" value="UniProtKB-SubCell"/>
</dbReference>
<feature type="transmembrane region" description="Helical" evidence="12">
    <location>
        <begin position="203"/>
        <end position="229"/>
    </location>
</feature>
<feature type="transmembrane region" description="Helical" evidence="12">
    <location>
        <begin position="452"/>
        <end position="472"/>
    </location>
</feature>
<dbReference type="EMBL" id="CP119075">
    <property type="protein sequence ID" value="WED66982.1"/>
    <property type="molecule type" value="Genomic_DNA"/>
</dbReference>
<evidence type="ECO:0000313" key="14">
    <source>
        <dbReference type="Proteomes" id="UP001218638"/>
    </source>
</evidence>
<keyword evidence="3" id="KW-0813">Transport</keyword>
<feature type="transmembrane region" description="Helical" evidence="12">
    <location>
        <begin position="534"/>
        <end position="555"/>
    </location>
</feature>
<feature type="transmembrane region" description="Helical" evidence="12">
    <location>
        <begin position="478"/>
        <end position="499"/>
    </location>
</feature>
<dbReference type="InterPro" id="IPR038377">
    <property type="entry name" value="Na/Glc_symporter_sf"/>
</dbReference>
<dbReference type="InterPro" id="IPR051163">
    <property type="entry name" value="Sodium:Solute_Symporter_SSF"/>
</dbReference>
<keyword evidence="6 12" id="KW-1133">Transmembrane helix</keyword>
<dbReference type="Proteomes" id="UP001218638">
    <property type="component" value="Chromosome"/>
</dbReference>
<evidence type="ECO:0000256" key="2">
    <source>
        <dbReference type="ARBA" id="ARBA00006434"/>
    </source>
</evidence>
<evidence type="ECO:0008006" key="15">
    <source>
        <dbReference type="Google" id="ProtNLM"/>
    </source>
</evidence>
<feature type="transmembrane region" description="Helical" evidence="12">
    <location>
        <begin position="420"/>
        <end position="440"/>
    </location>
</feature>
<comment type="similarity">
    <text evidence="2 11">Belongs to the sodium:solute symporter (SSF) (TC 2.A.21) family.</text>
</comment>
<feature type="transmembrane region" description="Helical" evidence="12">
    <location>
        <begin position="395"/>
        <end position="414"/>
    </location>
</feature>
<keyword evidence="4" id="KW-1003">Cell membrane</keyword>
<keyword evidence="8" id="KW-0406">Ion transport</keyword>
<feature type="transmembrane region" description="Helical" evidence="12">
    <location>
        <begin position="51"/>
        <end position="73"/>
    </location>
</feature>
<keyword evidence="14" id="KW-1185">Reference proteome</keyword>
<reference evidence="13" key="1">
    <citation type="submission" date="2023-03" db="EMBL/GenBank/DDBJ databases">
        <title>Lomoglobus Profundus gen. nov., sp. nov., a novel member of the phylum Verrucomicrobia, isolated from deep-marine sediment of South China Sea.</title>
        <authorList>
            <person name="Ahmad T."/>
            <person name="Ishaq S.E."/>
            <person name="Wang F."/>
        </authorList>
    </citation>
    <scope>NUCLEOTIDE SEQUENCE</scope>
    <source>
        <strain evidence="13">LMO-M01</strain>
    </source>
</reference>
<sequence>MDLPDFNTVNAFDYALIALYFGIIIFVGFYAAKRNKNTDDYFEGGGQIPWFLAGLSNWVSGFSAFMFVAAAGFTYKWGIGAALIFTSATWAYLVGFLYFAKMWRRCRLSSPLQFLTRRFSPGTTYFYSLTAVIPAIVGIGQGLYILCIFVSTALGLNDVSFTVGPLTLSGFQALTIVTGIVMVLYTAVGGLWAAVLSDAVQGIIIGVMTLIILPVSYLHLGEGAGIIAGVKRLLAEVPEGYFSLQGPAANPWFLIGYTINMMLGYNVAWHLVQRYNSVPDERGARKMALLCCGLSLVGPLMWILPVMAARVLFPDMGAIWPQFANPAEASFVSLALLLLPHGMIGFVVSAILSATLGQANDAFNWLAATITRDIVVPLRRRFTGKTLGEKAQLRVAWLTMTIVGVLGVVVAFVIPRFGGAFEFALIYFSLTASFQMPVALGMIFRRTPWWSAIASSSAALVVAIVLMVMGVFPEHDFARNMIVEAVVASVVFAASARWFRADDPKHAGLIELERDLQTPVIADENTYGGGAMQVYGLIGTVCLILGVVLALSTFLPSTPVAPARINLIAGVILLILGFGLRRLARRATAATT</sequence>
<feature type="transmembrane region" description="Helical" evidence="12">
    <location>
        <begin position="561"/>
        <end position="580"/>
    </location>
</feature>
<evidence type="ECO:0000256" key="10">
    <source>
        <dbReference type="ARBA" id="ARBA00023201"/>
    </source>
</evidence>
<dbReference type="GO" id="GO:0015293">
    <property type="term" value="F:symporter activity"/>
    <property type="evidence" value="ECO:0007669"/>
    <property type="project" value="TreeGrafter"/>
</dbReference>
<evidence type="ECO:0000256" key="8">
    <source>
        <dbReference type="ARBA" id="ARBA00023065"/>
    </source>
</evidence>
<evidence type="ECO:0000256" key="3">
    <source>
        <dbReference type="ARBA" id="ARBA00022448"/>
    </source>
</evidence>
<keyword evidence="7" id="KW-0915">Sodium</keyword>
<feature type="transmembrane region" description="Helical" evidence="12">
    <location>
        <begin position="125"/>
        <end position="151"/>
    </location>
</feature>
<evidence type="ECO:0000256" key="12">
    <source>
        <dbReference type="SAM" id="Phobius"/>
    </source>
</evidence>
<keyword evidence="5 12" id="KW-0812">Transmembrane</keyword>
<evidence type="ECO:0000256" key="4">
    <source>
        <dbReference type="ARBA" id="ARBA00022475"/>
    </source>
</evidence>
<evidence type="ECO:0000256" key="5">
    <source>
        <dbReference type="ARBA" id="ARBA00022692"/>
    </source>
</evidence>
<feature type="transmembrane region" description="Helical" evidence="12">
    <location>
        <begin position="79"/>
        <end position="100"/>
    </location>
</feature>
<dbReference type="Pfam" id="PF00474">
    <property type="entry name" value="SSF"/>
    <property type="match status" value="1"/>
</dbReference>
<gene>
    <name evidence="13" type="ORF">PXH66_08980</name>
</gene>
<evidence type="ECO:0000256" key="6">
    <source>
        <dbReference type="ARBA" id="ARBA00022989"/>
    </source>
</evidence>
<feature type="transmembrane region" description="Helical" evidence="12">
    <location>
        <begin position="288"/>
        <end position="309"/>
    </location>
</feature>